<dbReference type="Proteomes" id="UP000281245">
    <property type="component" value="Unassembled WGS sequence"/>
</dbReference>
<reference evidence="9 10" key="1">
    <citation type="journal article" date="2018" name="BMC Genomics">
        <title>Genomic evidence for intraspecific hybridization in a clonal and extremely halotolerant yeast.</title>
        <authorList>
            <person name="Gostincar C."/>
            <person name="Stajich J.E."/>
            <person name="Zupancic J."/>
            <person name="Zalar P."/>
            <person name="Gunde-Cimerman N."/>
        </authorList>
    </citation>
    <scope>NUCLEOTIDE SEQUENCE [LARGE SCALE GENOMIC DNA]</scope>
    <source>
        <strain evidence="9 10">EXF-6656</strain>
    </source>
</reference>
<dbReference type="EMBL" id="QWIJ01001520">
    <property type="protein sequence ID" value="RMX74471.1"/>
    <property type="molecule type" value="Genomic_DNA"/>
</dbReference>
<proteinExistence type="predicted"/>
<dbReference type="Pfam" id="PF02221">
    <property type="entry name" value="E1_DerP2_DerF2"/>
    <property type="match status" value="1"/>
</dbReference>
<dbReference type="GO" id="GO:0005737">
    <property type="term" value="C:cytoplasm"/>
    <property type="evidence" value="ECO:0007669"/>
    <property type="project" value="TreeGrafter"/>
</dbReference>
<feature type="region of interest" description="Disordered" evidence="6">
    <location>
        <begin position="557"/>
        <end position="586"/>
    </location>
</feature>
<protein>
    <recommendedName>
        <fullName evidence="1">Phosphatidylglycerol/phosphatidylinositol transfer protein</fullName>
    </recommendedName>
</protein>
<evidence type="ECO:0000256" key="1">
    <source>
        <dbReference type="ARBA" id="ARBA00016056"/>
    </source>
</evidence>
<feature type="site" description="Cleavage; by autolysis" evidence="5">
    <location>
        <begin position="466"/>
        <end position="467"/>
    </location>
</feature>
<sequence>MDAIMYNANLLALALAATGALAQAPAQSTGSASSSGSPAPLGPKIPGSNTLYYCSDPSDYHMTLSDVSINPLPPQPGSNVTITINGELQKSITEGAMHEVEFGKIESGKLSMIGSHKQDLCKNLDMIPDAIMKHFGGEVHKCPIEAGSFNMTRSHPIPKLPAAAQGLDVPKPQGEFYVKASTTLGDGSTVASVQGQVHHLSPILFLPIPSFHKQTTLSTMHLPMNEKPPPIRPRIIIHGGAGNITPSNLPPHLYTTYRQALLKILHSASSQLYTNPTASALDVAASAVSDLENNPLFNSGHGAVFTTHGTHELEASIMCSDPVRYRKRGVGVMKVRRVKNPILLAKEMLERGNEEDGGGAQGHVQLEGETCEELAGKWGLELVRPSYFWTRKRWDEHRRGLGLESSDKLYREHRRRADRGMSVGKAEEAEDEDDIAGSLKFAGGEGDEGFWAGDVSWDGKEYLPQGTVGAVVLDRSGMTCVATSTGGITNKLPGRIGDTPTLGAGFWAEEWDILPPHPPLNPSSHSIQPRSQPSPLATLSSVLSSCLPNLTPYLPLPTSDPHLETSEPPKPVPSTPSKRAVAISGTGNGDSFLRLSAARTAAAIAQYQSSPTPQGNTPQGSYPLQSSLTTIAGPDGKLQRSAAERWGRTGEGEGGMIGIDFVEGVGGTVVADFNCGGMFRAWEDERGEARMAVFRGEGDGRGGGR</sequence>
<dbReference type="PANTHER" id="PTHR10188:SF43">
    <property type="entry name" value="ASPARAGINASE (EUROFUNG)"/>
    <property type="match status" value="1"/>
</dbReference>
<evidence type="ECO:0000313" key="9">
    <source>
        <dbReference type="EMBL" id="RMX74471.1"/>
    </source>
</evidence>
<dbReference type="SMART" id="SM00737">
    <property type="entry name" value="ML"/>
    <property type="match status" value="1"/>
</dbReference>
<evidence type="ECO:0000313" key="10">
    <source>
        <dbReference type="Proteomes" id="UP000281245"/>
    </source>
</evidence>
<evidence type="ECO:0000256" key="7">
    <source>
        <dbReference type="SAM" id="SignalP"/>
    </source>
</evidence>
<organism evidence="9 10">
    <name type="scientific">Hortaea werneckii</name>
    <name type="common">Black yeast</name>
    <name type="synonym">Cladosporium werneckii</name>
    <dbReference type="NCBI Taxonomy" id="91943"/>
    <lineage>
        <taxon>Eukaryota</taxon>
        <taxon>Fungi</taxon>
        <taxon>Dikarya</taxon>
        <taxon>Ascomycota</taxon>
        <taxon>Pezizomycotina</taxon>
        <taxon>Dothideomycetes</taxon>
        <taxon>Dothideomycetidae</taxon>
        <taxon>Mycosphaerellales</taxon>
        <taxon>Teratosphaeriaceae</taxon>
        <taxon>Hortaea</taxon>
    </lineage>
</organism>
<evidence type="ECO:0000256" key="6">
    <source>
        <dbReference type="SAM" id="MobiDB-lite"/>
    </source>
</evidence>
<dbReference type="InterPro" id="IPR029055">
    <property type="entry name" value="Ntn_hydrolases_N"/>
</dbReference>
<dbReference type="Pfam" id="PF01112">
    <property type="entry name" value="Asparaginase_2"/>
    <property type="match status" value="1"/>
</dbReference>
<feature type="binding site" evidence="4">
    <location>
        <begin position="495"/>
        <end position="498"/>
    </location>
    <ligand>
        <name>substrate</name>
    </ligand>
</feature>
<evidence type="ECO:0000256" key="5">
    <source>
        <dbReference type="PIRSR" id="PIRSR600246-3"/>
    </source>
</evidence>
<name>A0A3M6W7X9_HORWE</name>
<keyword evidence="2 7" id="KW-0732">Signal</keyword>
<dbReference type="OrthoDB" id="2262349at2759"/>
<dbReference type="SUPFAM" id="SSF81296">
    <property type="entry name" value="E set domains"/>
    <property type="match status" value="1"/>
</dbReference>
<dbReference type="CDD" id="cd04701">
    <property type="entry name" value="Asparaginase_2"/>
    <property type="match status" value="1"/>
</dbReference>
<feature type="region of interest" description="Disordered" evidence="6">
    <location>
        <begin position="515"/>
        <end position="535"/>
    </location>
</feature>
<evidence type="ECO:0000259" key="8">
    <source>
        <dbReference type="SMART" id="SM00737"/>
    </source>
</evidence>
<comment type="caution">
    <text evidence="9">The sequence shown here is derived from an EMBL/GenBank/DDBJ whole genome shotgun (WGS) entry which is preliminary data.</text>
</comment>
<feature type="signal peptide" evidence="7">
    <location>
        <begin position="1"/>
        <end position="22"/>
    </location>
</feature>
<dbReference type="InterPro" id="IPR003172">
    <property type="entry name" value="ML_dom"/>
</dbReference>
<evidence type="ECO:0000256" key="2">
    <source>
        <dbReference type="ARBA" id="ARBA00022729"/>
    </source>
</evidence>
<feature type="active site" description="Nucleophile" evidence="3">
    <location>
        <position position="467"/>
    </location>
</feature>
<dbReference type="InterPro" id="IPR014756">
    <property type="entry name" value="Ig_E-set"/>
</dbReference>
<dbReference type="AlphaFoldDB" id="A0A3M6W7X9"/>
<dbReference type="PANTHER" id="PTHR10188">
    <property type="entry name" value="L-ASPARAGINASE"/>
    <property type="match status" value="1"/>
</dbReference>
<dbReference type="InterPro" id="IPR036846">
    <property type="entry name" value="GM2-AP_sf"/>
</dbReference>
<dbReference type="Gene3D" id="3.60.20.30">
    <property type="entry name" value="(Glycosyl)asparaginase"/>
    <property type="match status" value="1"/>
</dbReference>
<feature type="domain" description="MD-2-related lipid-recognition" evidence="8">
    <location>
        <begin position="51"/>
        <end position="197"/>
    </location>
</feature>
<feature type="binding site" evidence="4">
    <location>
        <begin position="586"/>
        <end position="589"/>
    </location>
    <ligand>
        <name>substrate</name>
    </ligand>
</feature>
<evidence type="ECO:0000256" key="4">
    <source>
        <dbReference type="PIRSR" id="PIRSR600246-2"/>
    </source>
</evidence>
<evidence type="ECO:0000256" key="3">
    <source>
        <dbReference type="PIRSR" id="PIRSR600246-1"/>
    </source>
</evidence>
<gene>
    <name evidence="9" type="ORF">D0869_12557</name>
</gene>
<feature type="chain" id="PRO_5018261070" description="Phosphatidylglycerol/phosphatidylinositol transfer protein" evidence="7">
    <location>
        <begin position="23"/>
        <end position="705"/>
    </location>
</feature>
<dbReference type="Gene3D" id="2.70.220.10">
    <property type="entry name" value="Ganglioside GM2 activator"/>
    <property type="match status" value="1"/>
</dbReference>
<dbReference type="GO" id="GO:0016787">
    <property type="term" value="F:hydrolase activity"/>
    <property type="evidence" value="ECO:0007669"/>
    <property type="project" value="InterPro"/>
</dbReference>
<dbReference type="InterPro" id="IPR000246">
    <property type="entry name" value="Peptidase_T2"/>
</dbReference>
<accession>A0A3M6W7X9</accession>
<dbReference type="VEuPathDB" id="FungiDB:BTJ68_05904"/>
<dbReference type="SUPFAM" id="SSF56235">
    <property type="entry name" value="N-terminal nucleophile aminohydrolases (Ntn hydrolases)"/>
    <property type="match status" value="1"/>
</dbReference>